<gene>
    <name evidence="2" type="ORF">BU23DRAFT_496621</name>
</gene>
<keyword evidence="3" id="KW-1185">Reference proteome</keyword>
<dbReference type="EMBL" id="ML976657">
    <property type="protein sequence ID" value="KAF1979765.1"/>
    <property type="molecule type" value="Genomic_DNA"/>
</dbReference>
<dbReference type="PANTHER" id="PTHR37540:SF9">
    <property type="entry name" value="ZN(2)-C6 FUNGAL-TYPE DOMAIN-CONTAINING PROTEIN"/>
    <property type="match status" value="1"/>
</dbReference>
<evidence type="ECO:0000313" key="2">
    <source>
        <dbReference type="EMBL" id="KAF1979765.1"/>
    </source>
</evidence>
<proteinExistence type="predicted"/>
<dbReference type="PANTHER" id="PTHR37540">
    <property type="entry name" value="TRANSCRIPTION FACTOR (ACR-2), PUTATIVE-RELATED-RELATED"/>
    <property type="match status" value="1"/>
</dbReference>
<dbReference type="AlphaFoldDB" id="A0A6A5VS88"/>
<protein>
    <submittedName>
        <fullName evidence="2">Uncharacterized protein</fullName>
    </submittedName>
</protein>
<name>A0A6A5VS88_9PLEO</name>
<accession>A0A6A5VS88</accession>
<sequence length="477" mass="54546">MTTTFLFIDSLNNDRFTKSLARSHVLKGKNVGRKLNRRPRVEPDRRKPASAFLSNPGRDVARQLANSSELDTTPSIIPEASLPLNYLYFNDHLLDSAFPIEVTLKSQHLVQQFYGIVVESLYPPRLCHSLYKPRRDWLHMLFEDHMSYHCSMALMASMDSFFTGRGSLAPKAVYHLGCAVNLVNKKLATADALSDSTLAVVNFLVVQHLVREEHVQAEVHHKGLRKMVELRGGLSQLAHNEMLALKLCKTDVDYALHYGTSTCFYRDHMAEVYRSLRTDGFVRTNDWERLPPSAHNLNPFLRCILQDVMNICALFNNEKLNFRLESSMLQEFVVSVGHRVVQSHPLSETPLKDPVEGAYHIGLAAFVTTLMLQFGRRRYLKFSLVGKCLKEAVMLSLDEEHDGIVLWLLFLGGISVLGDMQDAWLGTRIRHILARLGIKGWTEVRRHLVQYPWISAVHDDGGKRLWEFVMRDQARIR</sequence>
<evidence type="ECO:0000256" key="1">
    <source>
        <dbReference type="SAM" id="MobiDB-lite"/>
    </source>
</evidence>
<evidence type="ECO:0000313" key="3">
    <source>
        <dbReference type="Proteomes" id="UP000800036"/>
    </source>
</evidence>
<feature type="region of interest" description="Disordered" evidence="1">
    <location>
        <begin position="31"/>
        <end position="52"/>
    </location>
</feature>
<dbReference type="Proteomes" id="UP000800036">
    <property type="component" value="Unassembled WGS sequence"/>
</dbReference>
<organism evidence="2 3">
    <name type="scientific">Bimuria novae-zelandiae CBS 107.79</name>
    <dbReference type="NCBI Taxonomy" id="1447943"/>
    <lineage>
        <taxon>Eukaryota</taxon>
        <taxon>Fungi</taxon>
        <taxon>Dikarya</taxon>
        <taxon>Ascomycota</taxon>
        <taxon>Pezizomycotina</taxon>
        <taxon>Dothideomycetes</taxon>
        <taxon>Pleosporomycetidae</taxon>
        <taxon>Pleosporales</taxon>
        <taxon>Massarineae</taxon>
        <taxon>Didymosphaeriaceae</taxon>
        <taxon>Bimuria</taxon>
    </lineage>
</organism>
<dbReference type="OrthoDB" id="4158087at2759"/>
<reference evidence="2" key="1">
    <citation type="journal article" date="2020" name="Stud. Mycol.">
        <title>101 Dothideomycetes genomes: a test case for predicting lifestyles and emergence of pathogens.</title>
        <authorList>
            <person name="Haridas S."/>
            <person name="Albert R."/>
            <person name="Binder M."/>
            <person name="Bloem J."/>
            <person name="Labutti K."/>
            <person name="Salamov A."/>
            <person name="Andreopoulos B."/>
            <person name="Baker S."/>
            <person name="Barry K."/>
            <person name="Bills G."/>
            <person name="Bluhm B."/>
            <person name="Cannon C."/>
            <person name="Castanera R."/>
            <person name="Culley D."/>
            <person name="Daum C."/>
            <person name="Ezra D."/>
            <person name="Gonzalez J."/>
            <person name="Henrissat B."/>
            <person name="Kuo A."/>
            <person name="Liang C."/>
            <person name="Lipzen A."/>
            <person name="Lutzoni F."/>
            <person name="Magnuson J."/>
            <person name="Mondo S."/>
            <person name="Nolan M."/>
            <person name="Ohm R."/>
            <person name="Pangilinan J."/>
            <person name="Park H.-J."/>
            <person name="Ramirez L."/>
            <person name="Alfaro M."/>
            <person name="Sun H."/>
            <person name="Tritt A."/>
            <person name="Yoshinaga Y."/>
            <person name="Zwiers L.-H."/>
            <person name="Turgeon B."/>
            <person name="Goodwin S."/>
            <person name="Spatafora J."/>
            <person name="Crous P."/>
            <person name="Grigoriev I."/>
        </authorList>
    </citation>
    <scope>NUCLEOTIDE SEQUENCE</scope>
    <source>
        <strain evidence="2">CBS 107.79</strain>
    </source>
</reference>